<name>A0A917P001_9ACTN</name>
<proteinExistence type="predicted"/>
<evidence type="ECO:0000313" key="2">
    <source>
        <dbReference type="Proteomes" id="UP000625682"/>
    </source>
</evidence>
<keyword evidence="2" id="KW-1185">Reference proteome</keyword>
<evidence type="ECO:0000313" key="1">
    <source>
        <dbReference type="EMBL" id="GGJ44984.1"/>
    </source>
</evidence>
<dbReference type="AlphaFoldDB" id="A0A917P001"/>
<reference evidence="1" key="1">
    <citation type="journal article" date="2014" name="Int. J. Syst. Evol. Microbiol.">
        <title>Complete genome sequence of Corynebacterium casei LMG S-19264T (=DSM 44701T), isolated from a smear-ripened cheese.</title>
        <authorList>
            <consortium name="US DOE Joint Genome Institute (JGI-PGF)"/>
            <person name="Walter F."/>
            <person name="Albersmeier A."/>
            <person name="Kalinowski J."/>
            <person name="Ruckert C."/>
        </authorList>
    </citation>
    <scope>NUCLEOTIDE SEQUENCE</scope>
    <source>
        <strain evidence="1">CGMCC 4.7272</strain>
    </source>
</reference>
<sequence>MPRRRPSALRAEIPVRRQHRQHRLRYATIDRLSGSCTADIRRLELSRHLPESTAEAFSQWKALAYGPLRLLAEPFPAQACGIPGCWCCPGYFRDHLEEVLHGLPRKSARELRALVRSLDRTILDRARILRANHPDETWWRGQL</sequence>
<comment type="caution">
    <text evidence="1">The sequence shown here is derived from an EMBL/GenBank/DDBJ whole genome shotgun (WGS) entry which is preliminary data.</text>
</comment>
<reference evidence="1" key="2">
    <citation type="submission" date="2020-09" db="EMBL/GenBank/DDBJ databases">
        <authorList>
            <person name="Sun Q."/>
            <person name="Zhou Y."/>
        </authorList>
    </citation>
    <scope>NUCLEOTIDE SEQUENCE</scope>
    <source>
        <strain evidence="1">CGMCC 4.7272</strain>
    </source>
</reference>
<protein>
    <submittedName>
        <fullName evidence="1">Uncharacterized protein</fullName>
    </submittedName>
</protein>
<dbReference type="RefSeq" id="WP_189149384.1">
    <property type="nucleotide sequence ID" value="NZ_BAABER010000014.1"/>
</dbReference>
<dbReference type="EMBL" id="BMMU01000016">
    <property type="protein sequence ID" value="GGJ44984.1"/>
    <property type="molecule type" value="Genomic_DNA"/>
</dbReference>
<accession>A0A917P001</accession>
<dbReference type="Proteomes" id="UP000625682">
    <property type="component" value="Unassembled WGS sequence"/>
</dbReference>
<organism evidence="1 2">
    <name type="scientific">Streptomyces lacrimifluminis</name>
    <dbReference type="NCBI Taxonomy" id="1500077"/>
    <lineage>
        <taxon>Bacteria</taxon>
        <taxon>Bacillati</taxon>
        <taxon>Actinomycetota</taxon>
        <taxon>Actinomycetes</taxon>
        <taxon>Kitasatosporales</taxon>
        <taxon>Streptomycetaceae</taxon>
        <taxon>Streptomyces</taxon>
    </lineage>
</organism>
<gene>
    <name evidence="1" type="ORF">GCM10012282_47380</name>
</gene>